<gene>
    <name evidence="6" type="ORF">SAMN04487783_1819</name>
</gene>
<dbReference type="GO" id="GO:0003700">
    <property type="term" value="F:DNA-binding transcription factor activity"/>
    <property type="evidence" value="ECO:0007669"/>
    <property type="project" value="TreeGrafter"/>
</dbReference>
<dbReference type="Proteomes" id="UP000198506">
    <property type="component" value="Unassembled WGS sequence"/>
</dbReference>
<dbReference type="PANTHER" id="PTHR30055:SF234">
    <property type="entry name" value="HTH-TYPE TRANSCRIPTIONAL REGULATOR BETI"/>
    <property type="match status" value="1"/>
</dbReference>
<reference evidence="6 7" key="1">
    <citation type="submission" date="2016-10" db="EMBL/GenBank/DDBJ databases">
        <authorList>
            <person name="Varghese N."/>
            <person name="Submissions S."/>
        </authorList>
    </citation>
    <scope>NUCLEOTIDE SEQUENCE [LARGE SCALE GENOMIC DNA]</scope>
    <source>
        <strain evidence="6 7">IAM 15147</strain>
    </source>
</reference>
<evidence type="ECO:0000313" key="7">
    <source>
        <dbReference type="Proteomes" id="UP000198506"/>
    </source>
</evidence>
<sequence>MGVRVTRKPAEERRRDLVEAGLRVIAREGMHGATVRAIVAEAGVPLATFHYVFDSRDQMIGEAYAYVVLPRVGDVPMPFPDDASPVDAVRAVLHDWVDRFAEHPEYELAVMEIMAYCTRTPTLAHLPGEVQARYVEIVSTVISAICEQLDVEPQQPLEELSQLVLHITDGLTYCMLRTGDAAASRRFVEAAAPMLTAAVMGER</sequence>
<dbReference type="InterPro" id="IPR001647">
    <property type="entry name" value="HTH_TetR"/>
</dbReference>
<protein>
    <submittedName>
        <fullName evidence="6">Transcriptional regulator, TetR family</fullName>
    </submittedName>
</protein>
<keyword evidence="3" id="KW-0804">Transcription</keyword>
<dbReference type="InterPro" id="IPR036271">
    <property type="entry name" value="Tet_transcr_reg_TetR-rel_C_sf"/>
</dbReference>
<comment type="caution">
    <text evidence="6">The sequence shown here is derived from an EMBL/GenBank/DDBJ whole genome shotgun (WGS) entry which is preliminary data.</text>
</comment>
<dbReference type="InterPro" id="IPR050109">
    <property type="entry name" value="HTH-type_TetR-like_transc_reg"/>
</dbReference>
<feature type="domain" description="HTH tetR-type" evidence="5">
    <location>
        <begin position="11"/>
        <end position="71"/>
    </location>
</feature>
<evidence type="ECO:0000256" key="1">
    <source>
        <dbReference type="ARBA" id="ARBA00023015"/>
    </source>
</evidence>
<dbReference type="Pfam" id="PF00440">
    <property type="entry name" value="TetR_N"/>
    <property type="match status" value="1"/>
</dbReference>
<evidence type="ECO:0000256" key="2">
    <source>
        <dbReference type="ARBA" id="ARBA00023125"/>
    </source>
</evidence>
<feature type="DNA-binding region" description="H-T-H motif" evidence="4">
    <location>
        <begin position="34"/>
        <end position="53"/>
    </location>
</feature>
<dbReference type="AlphaFoldDB" id="A0AA94HN32"/>
<name>A0AA94HN32_9MICO</name>
<keyword evidence="7" id="KW-1185">Reference proteome</keyword>
<keyword evidence="2 4" id="KW-0238">DNA-binding</keyword>
<dbReference type="SUPFAM" id="SSF46689">
    <property type="entry name" value="Homeodomain-like"/>
    <property type="match status" value="1"/>
</dbReference>
<dbReference type="PANTHER" id="PTHR30055">
    <property type="entry name" value="HTH-TYPE TRANSCRIPTIONAL REGULATOR RUTR"/>
    <property type="match status" value="1"/>
</dbReference>
<evidence type="ECO:0000313" key="6">
    <source>
        <dbReference type="EMBL" id="SFS14329.1"/>
    </source>
</evidence>
<dbReference type="GO" id="GO:0000976">
    <property type="term" value="F:transcription cis-regulatory region binding"/>
    <property type="evidence" value="ECO:0007669"/>
    <property type="project" value="TreeGrafter"/>
</dbReference>
<dbReference type="SUPFAM" id="SSF48498">
    <property type="entry name" value="Tetracyclin repressor-like, C-terminal domain"/>
    <property type="match status" value="1"/>
</dbReference>
<evidence type="ECO:0000259" key="5">
    <source>
        <dbReference type="PROSITE" id="PS50977"/>
    </source>
</evidence>
<organism evidence="6 7">
    <name type="scientific">Agrococcus baldri</name>
    <dbReference type="NCBI Taxonomy" id="153730"/>
    <lineage>
        <taxon>Bacteria</taxon>
        <taxon>Bacillati</taxon>
        <taxon>Actinomycetota</taxon>
        <taxon>Actinomycetes</taxon>
        <taxon>Micrococcales</taxon>
        <taxon>Microbacteriaceae</taxon>
        <taxon>Agrococcus</taxon>
    </lineage>
</organism>
<dbReference type="InterPro" id="IPR009057">
    <property type="entry name" value="Homeodomain-like_sf"/>
</dbReference>
<dbReference type="EMBL" id="FOZN01000003">
    <property type="protein sequence ID" value="SFS14329.1"/>
    <property type="molecule type" value="Genomic_DNA"/>
</dbReference>
<dbReference type="Gene3D" id="1.10.357.10">
    <property type="entry name" value="Tetracycline Repressor, domain 2"/>
    <property type="match status" value="1"/>
</dbReference>
<evidence type="ECO:0000256" key="4">
    <source>
        <dbReference type="PROSITE-ProRule" id="PRU00335"/>
    </source>
</evidence>
<proteinExistence type="predicted"/>
<keyword evidence="1" id="KW-0805">Transcription regulation</keyword>
<accession>A0AA94HN32</accession>
<evidence type="ECO:0000256" key="3">
    <source>
        <dbReference type="ARBA" id="ARBA00023163"/>
    </source>
</evidence>
<dbReference type="PROSITE" id="PS50977">
    <property type="entry name" value="HTH_TETR_2"/>
    <property type="match status" value="1"/>
</dbReference>